<dbReference type="CDD" id="cd04873">
    <property type="entry name" value="ACT_UUR-ACR-like"/>
    <property type="match status" value="1"/>
</dbReference>
<dbReference type="InterPro" id="IPR002912">
    <property type="entry name" value="ACT_dom"/>
</dbReference>
<evidence type="ECO:0000256" key="5">
    <source>
        <dbReference type="ARBA" id="ARBA00023242"/>
    </source>
</evidence>
<evidence type="ECO:0000256" key="1">
    <source>
        <dbReference type="ARBA" id="ARBA00004123"/>
    </source>
</evidence>
<dbReference type="PROSITE" id="PS51671">
    <property type="entry name" value="ACT"/>
    <property type="match status" value="1"/>
</dbReference>
<gene>
    <name evidence="9" type="primary">AMS</name>
    <name evidence="9" type="ORF">KSP40_PGU020425</name>
</gene>
<reference evidence="9 10" key="1">
    <citation type="journal article" date="2022" name="Nat. Plants">
        <title>Genomes of leafy and leafless Platanthera orchids illuminate the evolution of mycoheterotrophy.</title>
        <authorList>
            <person name="Li M.H."/>
            <person name="Liu K.W."/>
            <person name="Li Z."/>
            <person name="Lu H.C."/>
            <person name="Ye Q.L."/>
            <person name="Zhang D."/>
            <person name="Wang J.Y."/>
            <person name="Li Y.F."/>
            <person name="Zhong Z.M."/>
            <person name="Liu X."/>
            <person name="Yu X."/>
            <person name="Liu D.K."/>
            <person name="Tu X.D."/>
            <person name="Liu B."/>
            <person name="Hao Y."/>
            <person name="Liao X.Y."/>
            <person name="Jiang Y.T."/>
            <person name="Sun W.H."/>
            <person name="Chen J."/>
            <person name="Chen Y.Q."/>
            <person name="Ai Y."/>
            <person name="Zhai J.W."/>
            <person name="Wu S.S."/>
            <person name="Zhou Z."/>
            <person name="Hsiao Y.Y."/>
            <person name="Wu W.L."/>
            <person name="Chen Y.Y."/>
            <person name="Lin Y.F."/>
            <person name="Hsu J.L."/>
            <person name="Li C.Y."/>
            <person name="Wang Z.W."/>
            <person name="Zhao X."/>
            <person name="Zhong W.Y."/>
            <person name="Ma X.K."/>
            <person name="Ma L."/>
            <person name="Huang J."/>
            <person name="Chen G.Z."/>
            <person name="Huang M.Z."/>
            <person name="Huang L."/>
            <person name="Peng D.H."/>
            <person name="Luo Y.B."/>
            <person name="Zou S.Q."/>
            <person name="Chen S.P."/>
            <person name="Lan S."/>
            <person name="Tsai W.C."/>
            <person name="Van de Peer Y."/>
            <person name="Liu Z.J."/>
        </authorList>
    </citation>
    <scope>NUCLEOTIDE SEQUENCE [LARGE SCALE GENOMIC DNA]</scope>
    <source>
        <strain evidence="9">Lor288</strain>
    </source>
</reference>
<dbReference type="InterPro" id="IPR045865">
    <property type="entry name" value="ACT-like_dom_sf"/>
</dbReference>
<dbReference type="InterPro" id="IPR051358">
    <property type="entry name" value="TF_AMS/ICE1/BHLH6-like"/>
</dbReference>
<feature type="domain" description="ACT" evidence="8">
    <location>
        <begin position="332"/>
        <end position="407"/>
    </location>
</feature>
<organism evidence="9 10">
    <name type="scientific">Platanthera guangdongensis</name>
    <dbReference type="NCBI Taxonomy" id="2320717"/>
    <lineage>
        <taxon>Eukaryota</taxon>
        <taxon>Viridiplantae</taxon>
        <taxon>Streptophyta</taxon>
        <taxon>Embryophyta</taxon>
        <taxon>Tracheophyta</taxon>
        <taxon>Spermatophyta</taxon>
        <taxon>Magnoliopsida</taxon>
        <taxon>Liliopsida</taxon>
        <taxon>Asparagales</taxon>
        <taxon>Orchidaceae</taxon>
        <taxon>Orchidoideae</taxon>
        <taxon>Orchideae</taxon>
        <taxon>Orchidinae</taxon>
        <taxon>Platanthera</taxon>
    </lineage>
</organism>
<evidence type="ECO:0000259" key="7">
    <source>
        <dbReference type="PROSITE" id="PS50888"/>
    </source>
</evidence>
<evidence type="ECO:0000256" key="3">
    <source>
        <dbReference type="ARBA" id="ARBA00023015"/>
    </source>
</evidence>
<dbReference type="SMART" id="SM00353">
    <property type="entry name" value="HLH"/>
    <property type="match status" value="1"/>
</dbReference>
<protein>
    <submittedName>
        <fullName evidence="9">Transcription factor ABORTED MICROSPORES</fullName>
    </submittedName>
</protein>
<feature type="region of interest" description="Disordered" evidence="6">
    <location>
        <begin position="243"/>
        <end position="280"/>
    </location>
</feature>
<keyword evidence="3" id="KW-0805">Transcription regulation</keyword>
<comment type="similarity">
    <text evidence="2">Belongs to the bHLH protein family.</text>
</comment>
<comment type="subcellular location">
    <subcellularLocation>
        <location evidence="1">Nucleus</location>
    </subcellularLocation>
</comment>
<evidence type="ECO:0000256" key="4">
    <source>
        <dbReference type="ARBA" id="ARBA00023163"/>
    </source>
</evidence>
<accession>A0ABR2MRY5</accession>
<dbReference type="PANTHER" id="PTHR31945:SF11">
    <property type="entry name" value="TRANSCRIPTION FACTOR ABORTED MICROSPORES"/>
    <property type="match status" value="1"/>
</dbReference>
<feature type="compositionally biased region" description="Basic and acidic residues" evidence="6">
    <location>
        <begin position="243"/>
        <end position="255"/>
    </location>
</feature>
<dbReference type="SUPFAM" id="SSF47459">
    <property type="entry name" value="HLH, helix-loop-helix DNA-binding domain"/>
    <property type="match status" value="1"/>
</dbReference>
<name>A0ABR2MRY5_9ASPA</name>
<dbReference type="InterPro" id="IPR011598">
    <property type="entry name" value="bHLH_dom"/>
</dbReference>
<feature type="compositionally biased region" description="Basic and acidic residues" evidence="6">
    <location>
        <begin position="127"/>
        <end position="140"/>
    </location>
</feature>
<feature type="region of interest" description="Disordered" evidence="6">
    <location>
        <begin position="127"/>
        <end position="181"/>
    </location>
</feature>
<proteinExistence type="inferred from homology"/>
<evidence type="ECO:0000259" key="8">
    <source>
        <dbReference type="PROSITE" id="PS51671"/>
    </source>
</evidence>
<feature type="domain" description="BHLH" evidence="7">
    <location>
        <begin position="170"/>
        <end position="230"/>
    </location>
</feature>
<dbReference type="Proteomes" id="UP001412067">
    <property type="component" value="Unassembled WGS sequence"/>
</dbReference>
<keyword evidence="10" id="KW-1185">Reference proteome</keyword>
<dbReference type="Gene3D" id="4.10.280.10">
    <property type="entry name" value="Helix-loop-helix DNA-binding domain"/>
    <property type="match status" value="1"/>
</dbReference>
<dbReference type="EMBL" id="JBBWWR010000005">
    <property type="protein sequence ID" value="KAK8966231.1"/>
    <property type="molecule type" value="Genomic_DNA"/>
</dbReference>
<dbReference type="InterPro" id="IPR054502">
    <property type="entry name" value="bHLH-TF_ACT-like_plant"/>
</dbReference>
<evidence type="ECO:0000313" key="9">
    <source>
        <dbReference type="EMBL" id="KAK8966231.1"/>
    </source>
</evidence>
<keyword evidence="4" id="KW-0804">Transcription</keyword>
<dbReference type="PANTHER" id="PTHR31945">
    <property type="entry name" value="TRANSCRIPTION FACTOR SCREAM2-RELATED"/>
    <property type="match status" value="1"/>
</dbReference>
<dbReference type="PROSITE" id="PS50888">
    <property type="entry name" value="BHLH"/>
    <property type="match status" value="1"/>
</dbReference>
<dbReference type="SUPFAM" id="SSF55021">
    <property type="entry name" value="ACT-like"/>
    <property type="match status" value="1"/>
</dbReference>
<feature type="region of interest" description="Disordered" evidence="6">
    <location>
        <begin position="298"/>
        <end position="320"/>
    </location>
</feature>
<dbReference type="Pfam" id="PF22754">
    <property type="entry name" value="bHLH-TF_ACT-like_plant"/>
    <property type="match status" value="1"/>
</dbReference>
<evidence type="ECO:0000313" key="10">
    <source>
        <dbReference type="Proteomes" id="UP001412067"/>
    </source>
</evidence>
<feature type="compositionally biased region" description="Polar residues" evidence="6">
    <location>
        <begin position="257"/>
        <end position="280"/>
    </location>
</feature>
<dbReference type="Pfam" id="PF00010">
    <property type="entry name" value="HLH"/>
    <property type="match status" value="1"/>
</dbReference>
<evidence type="ECO:0000256" key="6">
    <source>
        <dbReference type="SAM" id="MobiDB-lite"/>
    </source>
</evidence>
<keyword evidence="5" id="KW-0539">Nucleus</keyword>
<comment type="caution">
    <text evidence="9">The sequence shown here is derived from an EMBL/GenBank/DDBJ whole genome shotgun (WGS) entry which is preliminary data.</text>
</comment>
<evidence type="ECO:0000256" key="2">
    <source>
        <dbReference type="ARBA" id="ARBA00005510"/>
    </source>
</evidence>
<dbReference type="InterPro" id="IPR036638">
    <property type="entry name" value="HLH_DNA-bd_sf"/>
</dbReference>
<sequence length="415" mass="46098">MADDQHIIDFIVSQYHPSPYESAPLPLAAGSYPDLDPTACVYNLPPTAVADPQTLPWDHISAEQFRLYASSLNLFSGQKPAGADVFFEGSSTADSFLSGNPPAVLPAAYEQPAFVTIDPVRSPLKREAPAADMEMREGGRTDSGFDGSDQQGDEEDEQRHVGRGVGGGKRQQAKNLDAERRRRKKLNDQLYALRALVPNISKADICLDHLSKKMDRAAILGDAIEYVLKLQKEIKDLQDELEENTNHHGDTDDGSKQIGSSNNNKNYQLELSNPNMDSSLNSTRMTEAMTTKIKNPKEALKHARKHDGSAEEKEPQMEPHVEVRSMEGNRFFLEVLCEQKPGGFVRLMEAMSSLGLDITNINVTTFKPLVLNVFRVEKRDSEGVQAEYLRDSLLKVTRNTDEKITGGIAEDLNYH</sequence>